<protein>
    <recommendedName>
        <fullName evidence="2">histidine kinase</fullName>
        <ecNumber evidence="2">2.7.13.3</ecNumber>
    </recommendedName>
</protein>
<keyword evidence="13" id="KW-1185">Reference proteome</keyword>
<dbReference type="InterPro" id="IPR000700">
    <property type="entry name" value="PAS-assoc_C"/>
</dbReference>
<dbReference type="InterPro" id="IPR036097">
    <property type="entry name" value="HisK_dim/P_sf"/>
</dbReference>
<dbReference type="EMBL" id="JBEPSH010000006">
    <property type="protein sequence ID" value="MET4578263.1"/>
    <property type="molecule type" value="Genomic_DNA"/>
</dbReference>
<dbReference type="Proteomes" id="UP001549320">
    <property type="component" value="Unassembled WGS sequence"/>
</dbReference>
<dbReference type="SMART" id="SM00091">
    <property type="entry name" value="PAS"/>
    <property type="match status" value="2"/>
</dbReference>
<feature type="domain" description="Histidine kinase" evidence="10">
    <location>
        <begin position="329"/>
        <end position="546"/>
    </location>
</feature>
<keyword evidence="7" id="KW-0067">ATP-binding</keyword>
<keyword evidence="9" id="KW-0175">Coiled coil</keyword>
<evidence type="ECO:0000256" key="2">
    <source>
        <dbReference type="ARBA" id="ARBA00012438"/>
    </source>
</evidence>
<name>A0ABV2QCH8_9BURK</name>
<sequence>MRPAPAKRSSDAVALVASAGPNEPWRTVLGNTIVGIATLQNRRFIWANARMTEMLGYLPGELDGQSVRCLYVSQAEYEEVGQSYAQFMQHAFYTHEHAQVRKDGGQIWCRISGRVVDSGQPDAVSVWVVQDLSDKKRAEDELRRVNQQLEQTVLQRTQHLRRSNETLREAQVLSAEALDKYRTLFSHLPLGVLVTNAAGDVVETNRTLEQTLGAPSQVVLQTLLDDPVRVRWPDGKLSSLADIVRRLHHGSVTQPQCFELRWYAGAGNNGADWRDIAGVAMALSTQGLGAVITLSDVTEQRLSREREHRQQQELAHAARLSLVGQMNSALAHELGQPLNACQSYLTGIRHRLAPELAQRPDIARALDKAMAHLDQAGQIISNVRGFVSHHEPALQAVDMEQLLHATLGLLELPLRQAQVQVRTRLRGRPIPPARCHPVEIQQVLVNLVMNAVEALQGFDGGPRQIDISVSRSASGRLNCAVADNGPGVPAELLKHLFDPYVSTKSHGLGMGLRISCTLVESHGGTLRHARRPGGGARFSFSLPEATNP</sequence>
<dbReference type="InterPro" id="IPR000014">
    <property type="entry name" value="PAS"/>
</dbReference>
<dbReference type="PANTHER" id="PTHR43065:SF10">
    <property type="entry name" value="PEROXIDE STRESS-ACTIVATED HISTIDINE KINASE MAK3"/>
    <property type="match status" value="1"/>
</dbReference>
<dbReference type="PROSITE" id="PS50109">
    <property type="entry name" value="HIS_KIN"/>
    <property type="match status" value="1"/>
</dbReference>
<keyword evidence="8" id="KW-0902">Two-component regulatory system</keyword>
<evidence type="ECO:0000256" key="1">
    <source>
        <dbReference type="ARBA" id="ARBA00000085"/>
    </source>
</evidence>
<gene>
    <name evidence="12" type="ORF">ABIE13_003379</name>
</gene>
<evidence type="ECO:0000256" key="9">
    <source>
        <dbReference type="SAM" id="Coils"/>
    </source>
</evidence>
<dbReference type="CDD" id="cd00082">
    <property type="entry name" value="HisKA"/>
    <property type="match status" value="1"/>
</dbReference>
<proteinExistence type="predicted"/>
<evidence type="ECO:0000256" key="8">
    <source>
        <dbReference type="ARBA" id="ARBA00023012"/>
    </source>
</evidence>
<evidence type="ECO:0000256" key="6">
    <source>
        <dbReference type="ARBA" id="ARBA00022777"/>
    </source>
</evidence>
<dbReference type="PROSITE" id="PS50113">
    <property type="entry name" value="PAC"/>
    <property type="match status" value="1"/>
</dbReference>
<dbReference type="InterPro" id="IPR003661">
    <property type="entry name" value="HisK_dim/P_dom"/>
</dbReference>
<evidence type="ECO:0000313" key="12">
    <source>
        <dbReference type="EMBL" id="MET4578263.1"/>
    </source>
</evidence>
<evidence type="ECO:0000256" key="5">
    <source>
        <dbReference type="ARBA" id="ARBA00022741"/>
    </source>
</evidence>
<dbReference type="SUPFAM" id="SSF47384">
    <property type="entry name" value="Homodimeric domain of signal transducing histidine kinase"/>
    <property type="match status" value="1"/>
</dbReference>
<keyword evidence="5" id="KW-0547">Nucleotide-binding</keyword>
<dbReference type="InterPro" id="IPR003594">
    <property type="entry name" value="HATPase_dom"/>
</dbReference>
<dbReference type="SMART" id="SM00387">
    <property type="entry name" value="HATPase_c"/>
    <property type="match status" value="1"/>
</dbReference>
<keyword evidence="3" id="KW-0597">Phosphoprotein</keyword>
<reference evidence="12 13" key="1">
    <citation type="submission" date="2024-06" db="EMBL/GenBank/DDBJ databases">
        <title>Sorghum-associated microbial communities from plants grown in Nebraska, USA.</title>
        <authorList>
            <person name="Schachtman D."/>
        </authorList>
    </citation>
    <scope>NUCLEOTIDE SEQUENCE [LARGE SCALE GENOMIC DNA]</scope>
    <source>
        <strain evidence="12 13">2709</strain>
    </source>
</reference>
<dbReference type="EC" id="2.7.13.3" evidence="2"/>
<evidence type="ECO:0000259" key="11">
    <source>
        <dbReference type="PROSITE" id="PS50113"/>
    </source>
</evidence>
<organism evidence="12 13">
    <name type="scientific">Ottowia thiooxydans</name>
    <dbReference type="NCBI Taxonomy" id="219182"/>
    <lineage>
        <taxon>Bacteria</taxon>
        <taxon>Pseudomonadati</taxon>
        <taxon>Pseudomonadota</taxon>
        <taxon>Betaproteobacteria</taxon>
        <taxon>Burkholderiales</taxon>
        <taxon>Comamonadaceae</taxon>
        <taxon>Ottowia</taxon>
    </lineage>
</organism>
<comment type="caution">
    <text evidence="12">The sequence shown here is derived from an EMBL/GenBank/DDBJ whole genome shotgun (WGS) entry which is preliminary data.</text>
</comment>
<comment type="catalytic activity">
    <reaction evidence="1">
        <text>ATP + protein L-histidine = ADP + protein N-phospho-L-histidine.</text>
        <dbReference type="EC" id="2.7.13.3"/>
    </reaction>
</comment>
<dbReference type="SUPFAM" id="SSF55874">
    <property type="entry name" value="ATPase domain of HSP90 chaperone/DNA topoisomerase II/histidine kinase"/>
    <property type="match status" value="1"/>
</dbReference>
<accession>A0ABV2QCH8</accession>
<keyword evidence="6" id="KW-0418">Kinase</keyword>
<dbReference type="Pfam" id="PF13426">
    <property type="entry name" value="PAS_9"/>
    <property type="match status" value="1"/>
</dbReference>
<dbReference type="InterPro" id="IPR035965">
    <property type="entry name" value="PAS-like_dom_sf"/>
</dbReference>
<dbReference type="Gene3D" id="3.30.450.20">
    <property type="entry name" value="PAS domain"/>
    <property type="match status" value="2"/>
</dbReference>
<feature type="domain" description="PAC" evidence="11">
    <location>
        <begin position="93"/>
        <end position="144"/>
    </location>
</feature>
<dbReference type="RefSeq" id="WP_354445346.1">
    <property type="nucleotide sequence ID" value="NZ_JBEPSH010000006.1"/>
</dbReference>
<feature type="coiled-coil region" evidence="9">
    <location>
        <begin position="128"/>
        <end position="155"/>
    </location>
</feature>
<evidence type="ECO:0000256" key="3">
    <source>
        <dbReference type="ARBA" id="ARBA00022553"/>
    </source>
</evidence>
<dbReference type="Gene3D" id="1.10.287.130">
    <property type="match status" value="1"/>
</dbReference>
<dbReference type="Gene3D" id="3.30.565.10">
    <property type="entry name" value="Histidine kinase-like ATPase, C-terminal domain"/>
    <property type="match status" value="1"/>
</dbReference>
<dbReference type="InterPro" id="IPR004358">
    <property type="entry name" value="Sig_transdc_His_kin-like_C"/>
</dbReference>
<dbReference type="InterPro" id="IPR036890">
    <property type="entry name" value="HATPase_C_sf"/>
</dbReference>
<evidence type="ECO:0000313" key="13">
    <source>
        <dbReference type="Proteomes" id="UP001549320"/>
    </source>
</evidence>
<evidence type="ECO:0000256" key="7">
    <source>
        <dbReference type="ARBA" id="ARBA00022840"/>
    </source>
</evidence>
<dbReference type="SUPFAM" id="SSF55785">
    <property type="entry name" value="PYP-like sensor domain (PAS domain)"/>
    <property type="match status" value="2"/>
</dbReference>
<dbReference type="PANTHER" id="PTHR43065">
    <property type="entry name" value="SENSOR HISTIDINE KINASE"/>
    <property type="match status" value="1"/>
</dbReference>
<evidence type="ECO:0000259" key="10">
    <source>
        <dbReference type="PROSITE" id="PS50109"/>
    </source>
</evidence>
<evidence type="ECO:0000256" key="4">
    <source>
        <dbReference type="ARBA" id="ARBA00022679"/>
    </source>
</evidence>
<dbReference type="PRINTS" id="PR00344">
    <property type="entry name" value="BCTRLSENSOR"/>
</dbReference>
<dbReference type="NCBIfam" id="TIGR00229">
    <property type="entry name" value="sensory_box"/>
    <property type="match status" value="1"/>
</dbReference>
<dbReference type="Pfam" id="PF13188">
    <property type="entry name" value="PAS_8"/>
    <property type="match status" value="1"/>
</dbReference>
<dbReference type="Pfam" id="PF02518">
    <property type="entry name" value="HATPase_c"/>
    <property type="match status" value="1"/>
</dbReference>
<keyword evidence="4" id="KW-0808">Transferase</keyword>
<dbReference type="CDD" id="cd00130">
    <property type="entry name" value="PAS"/>
    <property type="match status" value="1"/>
</dbReference>
<dbReference type="InterPro" id="IPR005467">
    <property type="entry name" value="His_kinase_dom"/>
</dbReference>